<dbReference type="AlphaFoldDB" id="A0A368RS17"/>
<dbReference type="EMBL" id="CM003534">
    <property type="protein sequence ID" value="RCV32931.1"/>
    <property type="molecule type" value="Genomic_DNA"/>
</dbReference>
<reference evidence="2" key="1">
    <citation type="journal article" date="2012" name="Nat. Biotechnol.">
        <title>Reference genome sequence of the model plant Setaria.</title>
        <authorList>
            <person name="Bennetzen J.L."/>
            <person name="Schmutz J."/>
            <person name="Wang H."/>
            <person name="Percifield R."/>
            <person name="Hawkins J."/>
            <person name="Pontaroli A.C."/>
            <person name="Estep M."/>
            <person name="Feng L."/>
            <person name="Vaughn J.N."/>
            <person name="Grimwood J."/>
            <person name="Jenkins J."/>
            <person name="Barry K."/>
            <person name="Lindquist E."/>
            <person name="Hellsten U."/>
            <person name="Deshpande S."/>
            <person name="Wang X."/>
            <person name="Wu X."/>
            <person name="Mitros T."/>
            <person name="Triplett J."/>
            <person name="Yang X."/>
            <person name="Ye C.Y."/>
            <person name="Mauro-Herrera M."/>
            <person name="Wang L."/>
            <person name="Li P."/>
            <person name="Sharma M."/>
            <person name="Sharma R."/>
            <person name="Ronald P.C."/>
            <person name="Panaud O."/>
            <person name="Kellogg E.A."/>
            <person name="Brutnell T.P."/>
            <person name="Doust A.N."/>
            <person name="Tuskan G.A."/>
            <person name="Rokhsar D."/>
            <person name="Devos K.M."/>
        </authorList>
    </citation>
    <scope>NUCLEOTIDE SEQUENCE [LARGE SCALE GENOMIC DNA]</scope>
    <source>
        <strain evidence="2">Yugu1</strain>
    </source>
</reference>
<feature type="region of interest" description="Disordered" evidence="1">
    <location>
        <begin position="1"/>
        <end position="87"/>
    </location>
</feature>
<feature type="compositionally biased region" description="Basic residues" evidence="1">
    <location>
        <begin position="44"/>
        <end position="53"/>
    </location>
</feature>
<name>A0A368RS17_SETIT</name>
<evidence type="ECO:0000313" key="2">
    <source>
        <dbReference type="EMBL" id="RCV32931.1"/>
    </source>
</evidence>
<proteinExistence type="predicted"/>
<dbReference type="SUPFAM" id="SSF53756">
    <property type="entry name" value="UDP-Glycosyltransferase/glycogen phosphorylase"/>
    <property type="match status" value="1"/>
</dbReference>
<dbReference type="Gene3D" id="3.40.50.2000">
    <property type="entry name" value="Glycogen Phosphorylase B"/>
    <property type="match status" value="1"/>
</dbReference>
<gene>
    <name evidence="2" type="ORF">SETIT_7G042700v2</name>
</gene>
<organism evidence="2">
    <name type="scientific">Setaria italica</name>
    <name type="common">Foxtail millet</name>
    <name type="synonym">Panicum italicum</name>
    <dbReference type="NCBI Taxonomy" id="4555"/>
    <lineage>
        <taxon>Eukaryota</taxon>
        <taxon>Viridiplantae</taxon>
        <taxon>Streptophyta</taxon>
        <taxon>Embryophyta</taxon>
        <taxon>Tracheophyta</taxon>
        <taxon>Spermatophyta</taxon>
        <taxon>Magnoliopsida</taxon>
        <taxon>Liliopsida</taxon>
        <taxon>Poales</taxon>
        <taxon>Poaceae</taxon>
        <taxon>PACMAD clade</taxon>
        <taxon>Panicoideae</taxon>
        <taxon>Panicodae</taxon>
        <taxon>Paniceae</taxon>
        <taxon>Cenchrinae</taxon>
        <taxon>Setaria</taxon>
    </lineage>
</organism>
<accession>A0A368RS17</accession>
<dbReference type="OrthoDB" id="5835829at2759"/>
<feature type="region of interest" description="Disordered" evidence="1">
    <location>
        <begin position="168"/>
        <end position="187"/>
    </location>
</feature>
<dbReference type="STRING" id="4555.A0A368RS17"/>
<evidence type="ECO:0000256" key="1">
    <source>
        <dbReference type="SAM" id="MobiDB-lite"/>
    </source>
</evidence>
<reference evidence="2" key="2">
    <citation type="submission" date="2015-07" db="EMBL/GenBank/DDBJ databases">
        <authorList>
            <person name="Noorani M."/>
        </authorList>
    </citation>
    <scope>NUCLEOTIDE SEQUENCE</scope>
    <source>
        <strain evidence="2">Yugu1</strain>
    </source>
</reference>
<protein>
    <submittedName>
        <fullName evidence="2">Uncharacterized protein</fullName>
    </submittedName>
</protein>
<sequence length="254" mass="28438">MLRPRTSGGTSVSYPRGPVPGAGPHARASRPHWPPRVLRPAPHCSRHARHRPAARAAPGRAPCQRRPRAHPSVSRPPRPDRRRRERQAPAAALFPALIVAFDGLRGPLYSWVRAQSDGPDRVVAIISCFFCGWTQSLAAELGVPRFVFSPCAVFGTAVLQSLFRRMPRHEDEDNDESPMTSPDLPGAPAFPWRQMSALYRTFKEGDDVSEGLRSSYLWNTFRGLQERYLEAPLADFGFRAARADFDKFLSNFKD</sequence>